<reference evidence="8" key="1">
    <citation type="journal article" date="2012" name="MBio">
        <title>Comparative genome analysis of Trichophyton rubrum and related dermatophytes reveals candidate genes involved in infection.</title>
        <authorList>
            <person name="Martinez D.A."/>
            <person name="Oliver B.G."/>
            <person name="Graeser Y."/>
            <person name="Goldberg J.M."/>
            <person name="Li W."/>
            <person name="Martinez-Rossi N.M."/>
            <person name="Monod M."/>
            <person name="Shelest E."/>
            <person name="Barton R.C."/>
            <person name="Birch E."/>
            <person name="Brakhage A.A."/>
            <person name="Chen Z."/>
            <person name="Gurr S.J."/>
            <person name="Heiman D."/>
            <person name="Heitman J."/>
            <person name="Kosti I."/>
            <person name="Rossi A."/>
            <person name="Saif S."/>
            <person name="Samalova M."/>
            <person name="Saunders C.W."/>
            <person name="Shea T."/>
            <person name="Summerbell R.C."/>
            <person name="Xu J."/>
            <person name="Young S."/>
            <person name="Zeng Q."/>
            <person name="Birren B.W."/>
            <person name="Cuomo C.A."/>
            <person name="White T.C."/>
        </authorList>
    </citation>
    <scope>NUCLEOTIDE SEQUENCE [LARGE SCALE GENOMIC DNA]</scope>
    <source>
        <strain evidence="8">ATCC MYA-4606 / CBS 127.97</strain>
    </source>
</reference>
<evidence type="ECO:0000256" key="5">
    <source>
        <dbReference type="ARBA" id="ARBA00022825"/>
    </source>
</evidence>
<dbReference type="EMBL" id="DS995740">
    <property type="protein sequence ID" value="EGE05582.1"/>
    <property type="molecule type" value="Genomic_DNA"/>
</dbReference>
<keyword evidence="8" id="KW-1185">Reference proteome</keyword>
<proteinExistence type="inferred from homology"/>
<name>F2PUL4_TRIEC</name>
<dbReference type="SUPFAM" id="SSF50494">
    <property type="entry name" value="Trypsin-like serine proteases"/>
    <property type="match status" value="1"/>
</dbReference>
<keyword evidence="4 6" id="KW-0378">Hydrolase</keyword>
<dbReference type="AlphaFoldDB" id="F2PUL4"/>
<dbReference type="EC" id="3.4.21.-" evidence="6"/>
<dbReference type="HOGENOM" id="CLU_1157100_0_0_1"/>
<dbReference type="InterPro" id="IPR043504">
    <property type="entry name" value="Peptidase_S1_PA_chymotrypsin"/>
</dbReference>
<organism evidence="7 8">
    <name type="scientific">Trichophyton equinum (strain ATCC MYA-4606 / CBS 127.97)</name>
    <name type="common">Horse ringworm fungus</name>
    <dbReference type="NCBI Taxonomy" id="559882"/>
    <lineage>
        <taxon>Eukaryota</taxon>
        <taxon>Fungi</taxon>
        <taxon>Dikarya</taxon>
        <taxon>Ascomycota</taxon>
        <taxon>Pezizomycotina</taxon>
        <taxon>Eurotiomycetes</taxon>
        <taxon>Eurotiomycetidae</taxon>
        <taxon>Onygenales</taxon>
        <taxon>Arthrodermataceae</taxon>
        <taxon>Trichophyton</taxon>
    </lineage>
</organism>
<dbReference type="Proteomes" id="UP000009169">
    <property type="component" value="Unassembled WGS sequence"/>
</dbReference>
<dbReference type="GO" id="GO:0008236">
    <property type="term" value="F:serine-type peptidase activity"/>
    <property type="evidence" value="ECO:0007669"/>
    <property type="project" value="UniProtKB-KW"/>
</dbReference>
<keyword evidence="3" id="KW-0732">Signal</keyword>
<evidence type="ECO:0000313" key="7">
    <source>
        <dbReference type="EMBL" id="EGE05582.1"/>
    </source>
</evidence>
<dbReference type="InterPro" id="IPR009003">
    <property type="entry name" value="Peptidase_S1_PA"/>
</dbReference>
<dbReference type="InterPro" id="IPR008256">
    <property type="entry name" value="Peptidase_S1B"/>
</dbReference>
<dbReference type="VEuPathDB" id="FungiDB:TEQG_08698"/>
<gene>
    <name evidence="7" type="ORF">TEQG_08698</name>
</gene>
<evidence type="ECO:0000256" key="3">
    <source>
        <dbReference type="ARBA" id="ARBA00022729"/>
    </source>
</evidence>
<evidence type="ECO:0000256" key="6">
    <source>
        <dbReference type="RuleBase" id="RU004296"/>
    </source>
</evidence>
<dbReference type="PRINTS" id="PR00839">
    <property type="entry name" value="V8PROTEASE"/>
</dbReference>
<keyword evidence="5 6" id="KW-0720">Serine protease</keyword>
<dbReference type="Gene3D" id="2.40.10.10">
    <property type="entry name" value="Trypsin-like serine proteases"/>
    <property type="match status" value="1"/>
</dbReference>
<sequence>MPANMGGSAGSSAPSYFLAFITSYYGKDSVTKASFIKSNTIRVPNSTSTSRGFGFSLKLAEESLRDKSLQICGFPTDWTRPEPSTSSGDCKRWIRCHLEYQIATAKGLSGAPVFMPFKGHDTVIGIHTNGSDLRRGNSKGCWLTETVLEQVFRWLGAYYEDKALRVSPSNNAPPEVYIFAFLRSANMVGRWERRAETTLNISLLRTHIKLTGKPTYVFRFRHRTDGLNPEGSSDGSSGIS</sequence>
<dbReference type="eggNOG" id="KOG4177">
    <property type="taxonomic scope" value="Eukaryota"/>
</dbReference>
<evidence type="ECO:0000313" key="8">
    <source>
        <dbReference type="Proteomes" id="UP000009169"/>
    </source>
</evidence>
<evidence type="ECO:0000256" key="2">
    <source>
        <dbReference type="ARBA" id="ARBA00022670"/>
    </source>
</evidence>
<dbReference type="GO" id="GO:0006508">
    <property type="term" value="P:proteolysis"/>
    <property type="evidence" value="ECO:0007669"/>
    <property type="project" value="UniProtKB-KW"/>
</dbReference>
<protein>
    <recommendedName>
        <fullName evidence="6">Serine protease</fullName>
        <ecNumber evidence="6">3.4.21.-</ecNumber>
    </recommendedName>
</protein>
<dbReference type="OrthoDB" id="5367135at2759"/>
<accession>F2PUL4</accession>
<evidence type="ECO:0000256" key="4">
    <source>
        <dbReference type="ARBA" id="ARBA00022801"/>
    </source>
</evidence>
<evidence type="ECO:0000256" key="1">
    <source>
        <dbReference type="ARBA" id="ARBA00008764"/>
    </source>
</evidence>
<keyword evidence="2 6" id="KW-0645">Protease</keyword>
<comment type="similarity">
    <text evidence="1 6">Belongs to the peptidase S1B family.</text>
</comment>